<dbReference type="PANTHER" id="PTHR45436">
    <property type="entry name" value="SENSOR HISTIDINE KINASE YKOH"/>
    <property type="match status" value="1"/>
</dbReference>
<evidence type="ECO:0000256" key="6">
    <source>
        <dbReference type="ARBA" id="ARBA00022692"/>
    </source>
</evidence>
<evidence type="ECO:0000256" key="4">
    <source>
        <dbReference type="ARBA" id="ARBA00022553"/>
    </source>
</evidence>
<comment type="catalytic activity">
    <reaction evidence="1">
        <text>ATP + protein L-histidine = ADP + protein N-phospho-L-histidine.</text>
        <dbReference type="EC" id="2.7.13.3"/>
    </reaction>
</comment>
<dbReference type="SMART" id="SM00304">
    <property type="entry name" value="HAMP"/>
    <property type="match status" value="1"/>
</dbReference>
<protein>
    <recommendedName>
        <fullName evidence="3">histidine kinase</fullName>
        <ecNumber evidence="3">2.7.13.3</ecNumber>
    </recommendedName>
</protein>
<keyword evidence="4" id="KW-0597">Phosphoprotein</keyword>
<evidence type="ECO:0000259" key="13">
    <source>
        <dbReference type="PROSITE" id="PS50109"/>
    </source>
</evidence>
<evidence type="ECO:0000256" key="5">
    <source>
        <dbReference type="ARBA" id="ARBA00022679"/>
    </source>
</evidence>
<feature type="domain" description="Histidine kinase" evidence="13">
    <location>
        <begin position="261"/>
        <end position="472"/>
    </location>
</feature>
<organism evidence="15 16">
    <name type="scientific">Streptomyces kaniharaensis</name>
    <dbReference type="NCBI Taxonomy" id="212423"/>
    <lineage>
        <taxon>Bacteria</taxon>
        <taxon>Bacillati</taxon>
        <taxon>Actinomycetota</taxon>
        <taxon>Actinomycetes</taxon>
        <taxon>Kitasatosporales</taxon>
        <taxon>Streptomycetaceae</taxon>
        <taxon>Streptomyces</taxon>
    </lineage>
</organism>
<evidence type="ECO:0000256" key="3">
    <source>
        <dbReference type="ARBA" id="ARBA00012438"/>
    </source>
</evidence>
<sequence>MRRLPPRISRPRISGPRIGGPRIGGFVPRTVRARATAAAGTVLGAALVVASAGLLVVLRMDLVASAASATRQQAESVAQLAAQGRLSPVLHTGHGTDFIQAVDEHGTVLAASPNLAGRPALTPARRTGSHTTDDVDPLHEHHRQRLTAVTADTPGGPVTVYAGASLRAADEALDITQAGLAVGCPLLLLTGIVVTWRVTGHALRPVEAIRAEVDAITGRDLHRRVPEPGTADEIARLAATMNAMLDRLEAAGRRQRQFIADASHELRSPLAVLRTQLEVADTHPDPAVRAELVHGALQDTDRLQSLATDLLLLARLDAGGAEDRPRQRVDLTALVADTVLGRSAGPHRRTTDLAPGVAVDGIPLWLGRLLTNLLDNADRHASGTVRVRLAADRARGMAVLDVEDDGPGIPPADHERVFERFTRLDDARSRDEGGSGLGLPIARDIARHHGGTLSVTPTPAGARLTATLPLAAKWR</sequence>
<dbReference type="Gene3D" id="6.10.340.10">
    <property type="match status" value="1"/>
</dbReference>
<comment type="subcellular location">
    <subcellularLocation>
        <location evidence="2">Cell membrane</location>
    </subcellularLocation>
</comment>
<evidence type="ECO:0000256" key="1">
    <source>
        <dbReference type="ARBA" id="ARBA00000085"/>
    </source>
</evidence>
<evidence type="ECO:0000259" key="14">
    <source>
        <dbReference type="PROSITE" id="PS50885"/>
    </source>
</evidence>
<dbReference type="InterPro" id="IPR003660">
    <property type="entry name" value="HAMP_dom"/>
</dbReference>
<dbReference type="CDD" id="cd00082">
    <property type="entry name" value="HisKA"/>
    <property type="match status" value="1"/>
</dbReference>
<dbReference type="AlphaFoldDB" id="A0A6N7KN28"/>
<name>A0A6N7KN28_9ACTN</name>
<feature type="region of interest" description="Disordered" evidence="11">
    <location>
        <begin position="117"/>
        <end position="139"/>
    </location>
</feature>
<dbReference type="Pfam" id="PF00512">
    <property type="entry name" value="HisKA"/>
    <property type="match status" value="1"/>
</dbReference>
<evidence type="ECO:0000313" key="16">
    <source>
        <dbReference type="Proteomes" id="UP000450000"/>
    </source>
</evidence>
<dbReference type="InterPro" id="IPR036097">
    <property type="entry name" value="HisK_dim/P_sf"/>
</dbReference>
<dbReference type="InterPro" id="IPR005467">
    <property type="entry name" value="His_kinase_dom"/>
</dbReference>
<dbReference type="PROSITE" id="PS50885">
    <property type="entry name" value="HAMP"/>
    <property type="match status" value="1"/>
</dbReference>
<dbReference type="SUPFAM" id="SSF47384">
    <property type="entry name" value="Homodimeric domain of signal transducing histidine kinase"/>
    <property type="match status" value="1"/>
</dbReference>
<proteinExistence type="predicted"/>
<evidence type="ECO:0000256" key="8">
    <source>
        <dbReference type="ARBA" id="ARBA00022989"/>
    </source>
</evidence>
<dbReference type="InterPro" id="IPR003594">
    <property type="entry name" value="HATPase_dom"/>
</dbReference>
<gene>
    <name evidence="15" type="ORF">F7Q99_01725</name>
</gene>
<dbReference type="SUPFAM" id="SSF55874">
    <property type="entry name" value="ATPase domain of HSP90 chaperone/DNA topoisomerase II/histidine kinase"/>
    <property type="match status" value="1"/>
</dbReference>
<evidence type="ECO:0000256" key="7">
    <source>
        <dbReference type="ARBA" id="ARBA00022777"/>
    </source>
</evidence>
<dbReference type="PRINTS" id="PR00344">
    <property type="entry name" value="BCTRLSENSOR"/>
</dbReference>
<evidence type="ECO:0000256" key="9">
    <source>
        <dbReference type="ARBA" id="ARBA00023012"/>
    </source>
</evidence>
<dbReference type="InterPro" id="IPR004358">
    <property type="entry name" value="Sig_transdc_His_kin-like_C"/>
</dbReference>
<dbReference type="PROSITE" id="PS50109">
    <property type="entry name" value="HIS_KIN"/>
    <property type="match status" value="1"/>
</dbReference>
<dbReference type="RefSeq" id="WP_153459753.1">
    <property type="nucleotide sequence ID" value="NZ_WBOF01000001.1"/>
</dbReference>
<keyword evidence="7 15" id="KW-0418">Kinase</keyword>
<comment type="caution">
    <text evidence="15">The sequence shown here is derived from an EMBL/GenBank/DDBJ whole genome shotgun (WGS) entry which is preliminary data.</text>
</comment>
<evidence type="ECO:0000256" key="10">
    <source>
        <dbReference type="ARBA" id="ARBA00023136"/>
    </source>
</evidence>
<keyword evidence="5" id="KW-0808">Transferase</keyword>
<dbReference type="CDD" id="cd00075">
    <property type="entry name" value="HATPase"/>
    <property type="match status" value="1"/>
</dbReference>
<dbReference type="InterPro" id="IPR050428">
    <property type="entry name" value="TCS_sensor_his_kinase"/>
</dbReference>
<keyword evidence="16" id="KW-1185">Reference proteome</keyword>
<dbReference type="SUPFAM" id="SSF158472">
    <property type="entry name" value="HAMP domain-like"/>
    <property type="match status" value="1"/>
</dbReference>
<dbReference type="Pfam" id="PF00672">
    <property type="entry name" value="HAMP"/>
    <property type="match status" value="1"/>
</dbReference>
<dbReference type="PANTHER" id="PTHR45436:SF5">
    <property type="entry name" value="SENSOR HISTIDINE KINASE TRCS"/>
    <property type="match status" value="1"/>
</dbReference>
<keyword evidence="10 12" id="KW-0472">Membrane</keyword>
<evidence type="ECO:0000256" key="11">
    <source>
        <dbReference type="SAM" id="MobiDB-lite"/>
    </source>
</evidence>
<dbReference type="Pfam" id="PF02518">
    <property type="entry name" value="HATPase_c"/>
    <property type="match status" value="1"/>
</dbReference>
<evidence type="ECO:0000256" key="12">
    <source>
        <dbReference type="SAM" id="Phobius"/>
    </source>
</evidence>
<dbReference type="FunFam" id="1.10.287.130:FF:000001">
    <property type="entry name" value="Two-component sensor histidine kinase"/>
    <property type="match status" value="1"/>
</dbReference>
<keyword evidence="8 12" id="KW-1133">Transmembrane helix</keyword>
<dbReference type="SMART" id="SM00387">
    <property type="entry name" value="HATPase_c"/>
    <property type="match status" value="1"/>
</dbReference>
<evidence type="ECO:0000313" key="15">
    <source>
        <dbReference type="EMBL" id="MQS11033.1"/>
    </source>
</evidence>
<dbReference type="CDD" id="cd06225">
    <property type="entry name" value="HAMP"/>
    <property type="match status" value="1"/>
</dbReference>
<dbReference type="Gene3D" id="3.30.565.10">
    <property type="entry name" value="Histidine kinase-like ATPase, C-terminal domain"/>
    <property type="match status" value="1"/>
</dbReference>
<keyword evidence="6 12" id="KW-0812">Transmembrane</keyword>
<dbReference type="SMART" id="SM00388">
    <property type="entry name" value="HisKA"/>
    <property type="match status" value="1"/>
</dbReference>
<dbReference type="InterPro" id="IPR036890">
    <property type="entry name" value="HATPase_C_sf"/>
</dbReference>
<keyword evidence="9" id="KW-0902">Two-component regulatory system</keyword>
<dbReference type="EC" id="2.7.13.3" evidence="3"/>
<dbReference type="GO" id="GO:0005886">
    <property type="term" value="C:plasma membrane"/>
    <property type="evidence" value="ECO:0007669"/>
    <property type="project" value="UniProtKB-SubCell"/>
</dbReference>
<dbReference type="InterPro" id="IPR003661">
    <property type="entry name" value="HisK_dim/P_dom"/>
</dbReference>
<dbReference type="Proteomes" id="UP000450000">
    <property type="component" value="Unassembled WGS sequence"/>
</dbReference>
<feature type="domain" description="HAMP" evidence="14">
    <location>
        <begin position="200"/>
        <end position="253"/>
    </location>
</feature>
<dbReference type="OrthoDB" id="9786919at2"/>
<accession>A0A6N7KN28</accession>
<dbReference type="EMBL" id="WBOF01000001">
    <property type="protein sequence ID" value="MQS11033.1"/>
    <property type="molecule type" value="Genomic_DNA"/>
</dbReference>
<evidence type="ECO:0000256" key="2">
    <source>
        <dbReference type="ARBA" id="ARBA00004236"/>
    </source>
</evidence>
<reference evidence="15 16" key="1">
    <citation type="submission" date="2019-09" db="EMBL/GenBank/DDBJ databases">
        <title>Genome Sequences of Streptomyces kaniharaensis ATCC 21070.</title>
        <authorList>
            <person name="Zhu W."/>
            <person name="De Crecy-Lagard V."/>
            <person name="Richards N.G."/>
        </authorList>
    </citation>
    <scope>NUCLEOTIDE SEQUENCE [LARGE SCALE GENOMIC DNA]</scope>
    <source>
        <strain evidence="15 16">SF-557</strain>
    </source>
</reference>
<dbReference type="Gene3D" id="1.10.287.130">
    <property type="match status" value="1"/>
</dbReference>
<dbReference type="GO" id="GO:0000155">
    <property type="term" value="F:phosphorelay sensor kinase activity"/>
    <property type="evidence" value="ECO:0007669"/>
    <property type="project" value="InterPro"/>
</dbReference>
<feature type="transmembrane region" description="Helical" evidence="12">
    <location>
        <begin position="37"/>
        <end position="58"/>
    </location>
</feature>